<dbReference type="EMBL" id="PIOD01000021">
    <property type="protein sequence ID" value="RDW15913.1"/>
    <property type="molecule type" value="Genomic_DNA"/>
</dbReference>
<evidence type="ECO:0000256" key="9">
    <source>
        <dbReference type="ARBA" id="ARBA00023209"/>
    </source>
</evidence>
<comment type="caution">
    <text evidence="13">The sequence shown here is derived from an EMBL/GenBank/DDBJ whole genome shotgun (WGS) entry which is preliminary data.</text>
</comment>
<name>A0A3D8PIJ1_9BACI</name>
<keyword evidence="10" id="KW-1208">Phospholipid metabolism</keyword>
<dbReference type="InterPro" id="IPR016064">
    <property type="entry name" value="NAD/diacylglycerol_kinase_sf"/>
</dbReference>
<proteinExistence type="inferred from homology"/>
<keyword evidence="3" id="KW-0444">Lipid biosynthesis</keyword>
<dbReference type="SMART" id="SM00046">
    <property type="entry name" value="DAGKc"/>
    <property type="match status" value="1"/>
</dbReference>
<dbReference type="InterPro" id="IPR005218">
    <property type="entry name" value="Diacylglycerol/lipid_kinase"/>
</dbReference>
<feature type="transmembrane region" description="Helical" evidence="11">
    <location>
        <begin position="160"/>
        <end position="180"/>
    </location>
</feature>
<keyword evidence="4" id="KW-0808">Transferase</keyword>
<dbReference type="SUPFAM" id="SSF111331">
    <property type="entry name" value="NAD kinase/diacylglycerol kinase-like"/>
    <property type="match status" value="1"/>
</dbReference>
<keyword evidence="6 13" id="KW-0418">Kinase</keyword>
<dbReference type="InterPro" id="IPR017438">
    <property type="entry name" value="ATP-NAD_kinase_N"/>
</dbReference>
<protein>
    <submittedName>
        <fullName evidence="13">Diacylglycerol kinase</fullName>
    </submittedName>
</protein>
<dbReference type="OrthoDB" id="9786026at2"/>
<evidence type="ECO:0000256" key="11">
    <source>
        <dbReference type="SAM" id="Phobius"/>
    </source>
</evidence>
<evidence type="ECO:0000256" key="10">
    <source>
        <dbReference type="ARBA" id="ARBA00023264"/>
    </source>
</evidence>
<evidence type="ECO:0000256" key="8">
    <source>
        <dbReference type="ARBA" id="ARBA00023098"/>
    </source>
</evidence>
<keyword evidence="11" id="KW-1133">Transmembrane helix</keyword>
<dbReference type="GO" id="GO:0005524">
    <property type="term" value="F:ATP binding"/>
    <property type="evidence" value="ECO:0007669"/>
    <property type="project" value="UniProtKB-KW"/>
</dbReference>
<dbReference type="PANTHER" id="PTHR12358:SF54">
    <property type="entry name" value="SPHINGOSINE KINASE RELATED PROTEIN"/>
    <property type="match status" value="1"/>
</dbReference>
<keyword evidence="14" id="KW-1185">Reference proteome</keyword>
<dbReference type="NCBIfam" id="TIGR00147">
    <property type="entry name" value="YegS/Rv2252/BmrU family lipid kinase"/>
    <property type="match status" value="1"/>
</dbReference>
<sequence length="307" mass="34504">MYIFIINPRAGNGRAKHIFSQITKSNLYQKFESTYYFTKYPGHAEEIANQILEDPKLESIIVIGGDGTIHEVLNGLANSSVPVAFIPGGSGNDFARGCNIKGSPLEVLRDIINRDSSSKPYWIGNYRQDQQPNRNFVNSIGFGFDAQIADTVNKSVYKNILNRLGIGTFSYVIALIQVLIRFKPMMVNININQKQRKLTNCWMVTTGNHPYYGGGMKIIPNAKIQPNILPVLIIHDISKWKVLSLFITVFFGKHLMFKEVEVLETTGFTIDSDQEIFFQVDGQTGTCKSCIITKQTEPVNLQGTNIR</sequence>
<evidence type="ECO:0000256" key="4">
    <source>
        <dbReference type="ARBA" id="ARBA00022679"/>
    </source>
</evidence>
<accession>A0A3D8PIJ1</accession>
<comment type="similarity">
    <text evidence="2">Belongs to the diacylglycerol/lipid kinase family.</text>
</comment>
<gene>
    <name evidence="13" type="ORF">CWR45_15565</name>
</gene>
<reference evidence="14" key="1">
    <citation type="submission" date="2017-11" db="EMBL/GenBank/DDBJ databases">
        <authorList>
            <person name="Zhu W."/>
        </authorList>
    </citation>
    <scope>NUCLEOTIDE SEQUENCE [LARGE SCALE GENOMIC DNA]</scope>
    <source>
        <strain evidence="14">CAU 1051</strain>
    </source>
</reference>
<dbReference type="Proteomes" id="UP000256520">
    <property type="component" value="Unassembled WGS sequence"/>
</dbReference>
<evidence type="ECO:0000256" key="1">
    <source>
        <dbReference type="ARBA" id="ARBA00001946"/>
    </source>
</evidence>
<comment type="cofactor">
    <cofactor evidence="1">
        <name>Mg(2+)</name>
        <dbReference type="ChEBI" id="CHEBI:18420"/>
    </cofactor>
</comment>
<keyword evidence="11" id="KW-0812">Transmembrane</keyword>
<dbReference type="InterPro" id="IPR045540">
    <property type="entry name" value="YegS/DAGK_C"/>
</dbReference>
<evidence type="ECO:0000259" key="12">
    <source>
        <dbReference type="PROSITE" id="PS50146"/>
    </source>
</evidence>
<keyword evidence="5" id="KW-0547">Nucleotide-binding</keyword>
<dbReference type="GO" id="GO:0016301">
    <property type="term" value="F:kinase activity"/>
    <property type="evidence" value="ECO:0007669"/>
    <property type="project" value="UniProtKB-KW"/>
</dbReference>
<dbReference type="InterPro" id="IPR001206">
    <property type="entry name" value="Diacylglycerol_kinase_cat_dom"/>
</dbReference>
<evidence type="ECO:0000313" key="14">
    <source>
        <dbReference type="Proteomes" id="UP000256520"/>
    </source>
</evidence>
<dbReference type="Gene3D" id="3.40.50.10330">
    <property type="entry name" value="Probable inorganic polyphosphate/atp-NAD kinase, domain 1"/>
    <property type="match status" value="1"/>
</dbReference>
<keyword evidence="7" id="KW-0067">ATP-binding</keyword>
<dbReference type="Pfam" id="PF19279">
    <property type="entry name" value="YegS_C"/>
    <property type="match status" value="1"/>
</dbReference>
<evidence type="ECO:0000313" key="13">
    <source>
        <dbReference type="EMBL" id="RDW15913.1"/>
    </source>
</evidence>
<dbReference type="PANTHER" id="PTHR12358">
    <property type="entry name" value="SPHINGOSINE KINASE"/>
    <property type="match status" value="1"/>
</dbReference>
<keyword evidence="9" id="KW-0594">Phospholipid biosynthesis</keyword>
<keyword evidence="8" id="KW-0443">Lipid metabolism</keyword>
<organism evidence="13 14">
    <name type="scientific">Oceanobacillus chungangensis</name>
    <dbReference type="NCBI Taxonomy" id="1229152"/>
    <lineage>
        <taxon>Bacteria</taxon>
        <taxon>Bacillati</taxon>
        <taxon>Bacillota</taxon>
        <taxon>Bacilli</taxon>
        <taxon>Bacillales</taxon>
        <taxon>Bacillaceae</taxon>
        <taxon>Oceanobacillus</taxon>
    </lineage>
</organism>
<dbReference type="Pfam" id="PF00781">
    <property type="entry name" value="DAGK_cat"/>
    <property type="match status" value="1"/>
</dbReference>
<evidence type="ECO:0000256" key="2">
    <source>
        <dbReference type="ARBA" id="ARBA00005983"/>
    </source>
</evidence>
<dbReference type="InterPro" id="IPR050187">
    <property type="entry name" value="Lipid_Phosphate_FormReg"/>
</dbReference>
<feature type="domain" description="DAGKc" evidence="12">
    <location>
        <begin position="1"/>
        <end position="130"/>
    </location>
</feature>
<evidence type="ECO:0000256" key="6">
    <source>
        <dbReference type="ARBA" id="ARBA00022777"/>
    </source>
</evidence>
<dbReference type="RefSeq" id="WP_115750793.1">
    <property type="nucleotide sequence ID" value="NZ_PIOD01000021.1"/>
</dbReference>
<dbReference type="Gene3D" id="2.60.200.40">
    <property type="match status" value="1"/>
</dbReference>
<keyword evidence="11" id="KW-0472">Membrane</keyword>
<evidence type="ECO:0000256" key="7">
    <source>
        <dbReference type="ARBA" id="ARBA00022840"/>
    </source>
</evidence>
<evidence type="ECO:0000256" key="5">
    <source>
        <dbReference type="ARBA" id="ARBA00022741"/>
    </source>
</evidence>
<dbReference type="PROSITE" id="PS50146">
    <property type="entry name" value="DAGK"/>
    <property type="match status" value="1"/>
</dbReference>
<dbReference type="AlphaFoldDB" id="A0A3D8PIJ1"/>
<dbReference type="GO" id="GO:0008654">
    <property type="term" value="P:phospholipid biosynthetic process"/>
    <property type="evidence" value="ECO:0007669"/>
    <property type="project" value="UniProtKB-KW"/>
</dbReference>
<evidence type="ECO:0000256" key="3">
    <source>
        <dbReference type="ARBA" id="ARBA00022516"/>
    </source>
</evidence>